<proteinExistence type="predicted"/>
<dbReference type="SMART" id="SM00635">
    <property type="entry name" value="BID_2"/>
    <property type="match status" value="1"/>
</dbReference>
<keyword evidence="3" id="KW-1185">Reference proteome</keyword>
<evidence type="ECO:0000313" key="3">
    <source>
        <dbReference type="Proteomes" id="UP000595656"/>
    </source>
</evidence>
<gene>
    <name evidence="2" type="ORF">BIGDOG_21</name>
</gene>
<feature type="domain" description="BIG2" evidence="1">
    <location>
        <begin position="150"/>
        <end position="228"/>
    </location>
</feature>
<name>A0A7T3NA88_9CAUD</name>
<reference evidence="2 3" key="1">
    <citation type="submission" date="2020-09" db="EMBL/GenBank/DDBJ databases">
        <authorList>
            <person name="Hogan T.J."/>
            <person name="Wilson M.E."/>
            <person name="Walker J.K."/>
            <person name="Johnson L."/>
            <person name="Sharma R."/>
            <person name="Grose J.H."/>
        </authorList>
    </citation>
    <scope>NUCLEOTIDE SEQUENCE [LARGE SCALE GENOMIC DNA]</scope>
</reference>
<evidence type="ECO:0000313" key="2">
    <source>
        <dbReference type="EMBL" id="QPX75126.1"/>
    </source>
</evidence>
<dbReference type="Gene3D" id="2.60.40.1080">
    <property type="match status" value="1"/>
</dbReference>
<dbReference type="InterPro" id="IPR003343">
    <property type="entry name" value="Big_2"/>
</dbReference>
<dbReference type="EMBL" id="MW021763">
    <property type="protein sequence ID" value="QPX75126.1"/>
    <property type="molecule type" value="Genomic_DNA"/>
</dbReference>
<accession>A0A7T3NA88</accession>
<sequence>MSCKDKGRTGTLGAGTIFSVSYDCGDSFVVVPGMTAIGAFGGQAETVETTAIDDTARTYIGALETPAQKNFTGNYRPENEEQQQFYQAGRSKDRVRIRVMFPTKPRTVSEQDVALLGFQVNEPTAEGVLTFTVNGQATGKADWFSVPYVPVMSLTFDPKTLTGVVGGTAQLNPVIEPANATDKRVRYMSTNPDVASVDSTNGTVKYKSVGETDIIGVSEDGDFSETVKVTVNAAPTP</sequence>
<organism evidence="2 3">
    <name type="scientific">Serratia phage vB_SmaS_Bigdog</name>
    <dbReference type="NCBI Taxonomy" id="2777364"/>
    <lineage>
        <taxon>Viruses</taxon>
        <taxon>Duplodnaviria</taxon>
        <taxon>Heunggongvirae</taxon>
        <taxon>Uroviricota</taxon>
        <taxon>Caudoviricetes</taxon>
        <taxon>Bonzeevirus</taxon>
        <taxon>Bonzeevirus bigdog</taxon>
    </lineage>
</organism>
<protein>
    <submittedName>
        <fullName evidence="2">Putative major tail protein</fullName>
    </submittedName>
</protein>
<evidence type="ECO:0000259" key="1">
    <source>
        <dbReference type="SMART" id="SM00635"/>
    </source>
</evidence>
<dbReference type="Gene3D" id="4.10.410.40">
    <property type="match status" value="1"/>
</dbReference>
<dbReference type="InterPro" id="IPR008964">
    <property type="entry name" value="Invasin/intimin_cell_adhesion"/>
</dbReference>
<dbReference type="Proteomes" id="UP000595656">
    <property type="component" value="Segment"/>
</dbReference>
<dbReference type="Pfam" id="PF16460">
    <property type="entry name" value="Phage_TTP_11"/>
    <property type="match status" value="1"/>
</dbReference>
<dbReference type="Pfam" id="PF02368">
    <property type="entry name" value="Big_2"/>
    <property type="match status" value="1"/>
</dbReference>
<dbReference type="InterPro" id="IPR032495">
    <property type="entry name" value="Phage_TTP_11"/>
</dbReference>
<dbReference type="SUPFAM" id="SSF49373">
    <property type="entry name" value="Invasin/intimin cell-adhesion fragments"/>
    <property type="match status" value="1"/>
</dbReference>